<evidence type="ECO:0000259" key="6">
    <source>
        <dbReference type="PROSITE" id="PS50010"/>
    </source>
</evidence>
<protein>
    <recommendedName>
        <fullName evidence="10">Dynamin-binding protein</fullName>
    </recommendedName>
</protein>
<evidence type="ECO:0000256" key="4">
    <source>
        <dbReference type="SAM" id="MobiDB-lite"/>
    </source>
</evidence>
<dbReference type="GO" id="GO:0005737">
    <property type="term" value="C:cytoplasm"/>
    <property type="evidence" value="ECO:0007669"/>
    <property type="project" value="InterPro"/>
</dbReference>
<dbReference type="Proteomes" id="UP000215902">
    <property type="component" value="Unassembled WGS sequence"/>
</dbReference>
<dbReference type="InterPro" id="IPR027267">
    <property type="entry name" value="AH/BAR_dom_sf"/>
</dbReference>
<dbReference type="AlphaFoldDB" id="A0A267GLP7"/>
<proteinExistence type="predicted"/>
<feature type="region of interest" description="Disordered" evidence="4">
    <location>
        <begin position="448"/>
        <end position="514"/>
    </location>
</feature>
<dbReference type="Pfam" id="PF00621">
    <property type="entry name" value="RhoGEF"/>
    <property type="match status" value="1"/>
</dbReference>
<organism evidence="8 9">
    <name type="scientific">Macrostomum lignano</name>
    <dbReference type="NCBI Taxonomy" id="282301"/>
    <lineage>
        <taxon>Eukaryota</taxon>
        <taxon>Metazoa</taxon>
        <taxon>Spiralia</taxon>
        <taxon>Lophotrochozoa</taxon>
        <taxon>Platyhelminthes</taxon>
        <taxon>Rhabditophora</taxon>
        <taxon>Macrostomorpha</taxon>
        <taxon>Macrostomida</taxon>
        <taxon>Macrostomidae</taxon>
        <taxon>Macrostomum</taxon>
    </lineage>
</organism>
<dbReference type="PANTHER" id="PTHR22834:SF20">
    <property type="entry name" value="SH3 DOMAIN-CONTAINING PROTEIN"/>
    <property type="match status" value="1"/>
</dbReference>
<dbReference type="InterPro" id="IPR001452">
    <property type="entry name" value="SH3_domain"/>
</dbReference>
<dbReference type="PROSITE" id="PS50002">
    <property type="entry name" value="SH3"/>
    <property type="match status" value="5"/>
</dbReference>
<evidence type="ECO:0000259" key="7">
    <source>
        <dbReference type="PROSITE" id="PS51021"/>
    </source>
</evidence>
<dbReference type="GO" id="GO:0005085">
    <property type="term" value="F:guanyl-nucleotide exchange factor activity"/>
    <property type="evidence" value="ECO:0007669"/>
    <property type="project" value="UniProtKB-KW"/>
</dbReference>
<dbReference type="InterPro" id="IPR000219">
    <property type="entry name" value="DH_dom"/>
</dbReference>
<dbReference type="InterPro" id="IPR035899">
    <property type="entry name" value="DBL_dom_sf"/>
</dbReference>
<feature type="domain" description="BAR" evidence="7">
    <location>
        <begin position="836"/>
        <end position="1053"/>
    </location>
</feature>
<dbReference type="Gene3D" id="1.20.900.10">
    <property type="entry name" value="Dbl homology (DH) domain"/>
    <property type="match status" value="1"/>
</dbReference>
<dbReference type="Gene3D" id="1.20.1270.60">
    <property type="entry name" value="Arfaptin homology (AH) domain/BAR domain"/>
    <property type="match status" value="1"/>
</dbReference>
<name>A0A267GLP7_9PLAT</name>
<accession>A0A267GLP7</accession>
<dbReference type="SUPFAM" id="SSF103657">
    <property type="entry name" value="BAR/IMD domain-like"/>
    <property type="match status" value="1"/>
</dbReference>
<evidence type="ECO:0008006" key="10">
    <source>
        <dbReference type="Google" id="ProtNLM"/>
    </source>
</evidence>
<dbReference type="InterPro" id="IPR004148">
    <property type="entry name" value="BAR_dom"/>
</dbReference>
<gene>
    <name evidence="8" type="ORF">BOX15_Mlig002104g2</name>
</gene>
<reference evidence="8 9" key="1">
    <citation type="submission" date="2017-06" db="EMBL/GenBank/DDBJ databases">
        <title>A platform for efficient transgenesis in Macrostomum lignano, a flatworm model organism for stem cell research.</title>
        <authorList>
            <person name="Berezikov E."/>
        </authorList>
    </citation>
    <scope>NUCLEOTIDE SEQUENCE [LARGE SCALE GENOMIC DNA]</scope>
    <source>
        <strain evidence="8">DV1</strain>
        <tissue evidence="8">Whole organism</tissue>
    </source>
</reference>
<dbReference type="SMART" id="SM00721">
    <property type="entry name" value="BAR"/>
    <property type="match status" value="1"/>
</dbReference>
<feature type="domain" description="SH3" evidence="5">
    <location>
        <begin position="8"/>
        <end position="71"/>
    </location>
</feature>
<comment type="caution">
    <text evidence="8">The sequence shown here is derived from an EMBL/GenBank/DDBJ whole genome shotgun (WGS) entry which is preliminary data.</text>
</comment>
<keyword evidence="1 3" id="KW-0728">SH3 domain</keyword>
<feature type="domain" description="DH" evidence="6">
    <location>
        <begin position="606"/>
        <end position="784"/>
    </location>
</feature>
<dbReference type="OrthoDB" id="6244550at2759"/>
<keyword evidence="9" id="KW-1185">Reference proteome</keyword>
<dbReference type="SMART" id="SM00325">
    <property type="entry name" value="RhoGEF"/>
    <property type="match status" value="1"/>
</dbReference>
<feature type="non-terminal residue" evidence="8">
    <location>
        <position position="1"/>
    </location>
</feature>
<feature type="domain" description="SH3" evidence="5">
    <location>
        <begin position="1149"/>
        <end position="1214"/>
    </location>
</feature>
<dbReference type="SUPFAM" id="SSF50044">
    <property type="entry name" value="SH3-domain"/>
    <property type="match status" value="5"/>
</dbReference>
<dbReference type="InterPro" id="IPR036028">
    <property type="entry name" value="SH3-like_dom_sf"/>
</dbReference>
<dbReference type="Pfam" id="PF00018">
    <property type="entry name" value="SH3_1"/>
    <property type="match status" value="1"/>
</dbReference>
<feature type="region of interest" description="Disordered" evidence="4">
    <location>
        <begin position="1072"/>
        <end position="1103"/>
    </location>
</feature>
<dbReference type="InterPro" id="IPR051492">
    <property type="entry name" value="Dynamin-Rho_GEF"/>
</dbReference>
<dbReference type="PROSITE" id="PS51021">
    <property type="entry name" value="BAR"/>
    <property type="match status" value="1"/>
</dbReference>
<feature type="domain" description="SH3" evidence="5">
    <location>
        <begin position="78"/>
        <end position="147"/>
    </location>
</feature>
<dbReference type="SUPFAM" id="SSF48065">
    <property type="entry name" value="DBL homology domain (DH-domain)"/>
    <property type="match status" value="1"/>
</dbReference>
<dbReference type="STRING" id="282301.A0A267GLP7"/>
<dbReference type="PANTHER" id="PTHR22834">
    <property type="entry name" value="NUCLEAR FUSION PROTEIN FUS2"/>
    <property type="match status" value="1"/>
</dbReference>
<feature type="compositionally biased region" description="Pro residues" evidence="4">
    <location>
        <begin position="454"/>
        <end position="493"/>
    </location>
</feature>
<evidence type="ECO:0000256" key="3">
    <source>
        <dbReference type="PROSITE-ProRule" id="PRU00192"/>
    </source>
</evidence>
<sequence>HALPAAPTMPRLYVASHAFAPDRPDEDLELRPGDCVALLDRLPGCDWGRGVSLATEAEGIFPMNFAAELPGGQLNIGSGQRLYRCGYSFPADAAGDLAMSPGDVILGLEAIDSNWWLGRRLCPVQRNGRSDPPTGAFPLTHVKDVTHLVKPEMDSADEASSSLRVDQPRQAVATKSVAAAHIGGELSFNQGDRLIVTRRIDEVFLEGYCGDRFGMFPADYVRFLDETDQTVDRFDCSNADESAAAVGGGAGFAEEATMAQETSKLHSGYTRSGSQPQPTLYEQELQSYGQVKYPFVAQETGELTVMPDTIVYLLGHQDHEWTYCMVDSDYGPQRGLVPTAYIDIIVDCDHGARTLMSEPQPPLAKLSESASALVEEEDAARREPAFHLSSLDSKEAKRLSLDQAISAELSLAKASGAERVRALPDSDKAAMALRLMAQTENLLLQSSAAQQASLPPPLPLPPVQPPPVPPPPLPRQPPPMPPLPLPPPLPPAVSPSRVAPSVPPKPSDSLVRSRLGSSDAAAAVAVTEDQIVRDLRSRINSLDKQGEDREASATAAATAAAAANVALKDGGAGGSGERAYLTDILAGLEPTPVDAVSEEAAKRRRRWTHVFNELTATERAFNSDMTALAEAFLRQPGAADRPAGFPAESLFAHLEEVEAVSAGLLSDWERQPADPGAALLRRQAELESAYSGYCGRQRESLELATRLSGHPQFGPYMSAKAAKLMPNSRFDLSALLIKPVQRVTKYPLLLNDLVQSAEPGSAEADNLVAAFQLVKSLVHHINESQRTRELLNRYLYSNRRGGGGGDGAGGQNDSGESGWRLSHALTKKSGRLSQMISAGLGLAESTQDEELERCVANFKQCKRCVRVLLDRCEALGAAMRHSLTDLVGLAQSLWAFSSECGGLEQANQLLSVQRALLQDYTGQCLADLDSEVLAPLNELLGCYRGPATLIIKCNSKRLDYDKLRGQSAKKAELTAREREDLGTAERTYAALRDRLKEELPQLCRLSGTFLQHSLARFARLHQGFTRHSLDSLNSAPLPGLEATFADRCAADLADVTDRLAALRIAPDGFSPRVAGGVGATRTSESAVASAAEPEQQQQPQTQSTTIWYVDPFPLLNTELEPMTAETAAADAPIPAARRQPSSEASQQQQPDPVARVIYAFCGRNPNELTVVPDELVRVRAFCDQSGNSDWWLVTKTDASALSGYVPAAYVAREA</sequence>
<feature type="domain" description="SH3" evidence="5">
    <location>
        <begin position="284"/>
        <end position="347"/>
    </location>
</feature>
<dbReference type="Gene3D" id="2.30.30.40">
    <property type="entry name" value="SH3 Domains"/>
    <property type="match status" value="5"/>
</dbReference>
<dbReference type="EMBL" id="NIVC01000257">
    <property type="protein sequence ID" value="PAA86938.1"/>
    <property type="molecule type" value="Genomic_DNA"/>
</dbReference>
<dbReference type="CDD" id="cd00174">
    <property type="entry name" value="SH3"/>
    <property type="match status" value="1"/>
</dbReference>
<evidence type="ECO:0000313" key="8">
    <source>
        <dbReference type="EMBL" id="PAA86938.1"/>
    </source>
</evidence>
<feature type="compositionally biased region" description="Low complexity" evidence="4">
    <location>
        <begin position="1082"/>
        <end position="1103"/>
    </location>
</feature>
<evidence type="ECO:0000256" key="2">
    <source>
        <dbReference type="ARBA" id="ARBA00022658"/>
    </source>
</evidence>
<dbReference type="SMART" id="SM00326">
    <property type="entry name" value="SH3"/>
    <property type="match status" value="5"/>
</dbReference>
<evidence type="ECO:0000256" key="1">
    <source>
        <dbReference type="ARBA" id="ARBA00022443"/>
    </source>
</evidence>
<dbReference type="PROSITE" id="PS50010">
    <property type="entry name" value="DH_2"/>
    <property type="match status" value="1"/>
</dbReference>
<feature type="domain" description="SH3" evidence="5">
    <location>
        <begin position="166"/>
        <end position="226"/>
    </location>
</feature>
<keyword evidence="2" id="KW-0344">Guanine-nucleotide releasing factor</keyword>
<evidence type="ECO:0000259" key="5">
    <source>
        <dbReference type="PROSITE" id="PS50002"/>
    </source>
</evidence>
<evidence type="ECO:0000313" key="9">
    <source>
        <dbReference type="Proteomes" id="UP000215902"/>
    </source>
</evidence>
<dbReference type="Pfam" id="PF03114">
    <property type="entry name" value="BAR"/>
    <property type="match status" value="1"/>
</dbReference>